<evidence type="ECO:0000259" key="1">
    <source>
        <dbReference type="Pfam" id="PF13716"/>
    </source>
</evidence>
<reference evidence="2 3" key="1">
    <citation type="submission" date="2019-06" db="EMBL/GenBank/DDBJ databases">
        <title>WGS assembly of Gossypium darwinii.</title>
        <authorList>
            <person name="Chen Z.J."/>
            <person name="Sreedasyam A."/>
            <person name="Ando A."/>
            <person name="Song Q."/>
            <person name="De L."/>
            <person name="Hulse-Kemp A."/>
            <person name="Ding M."/>
            <person name="Ye W."/>
            <person name="Kirkbride R."/>
            <person name="Jenkins J."/>
            <person name="Plott C."/>
            <person name="Lovell J."/>
            <person name="Lin Y.-M."/>
            <person name="Vaughn R."/>
            <person name="Liu B."/>
            <person name="Li W."/>
            <person name="Simpson S."/>
            <person name="Scheffler B."/>
            <person name="Saski C."/>
            <person name="Grover C."/>
            <person name="Hu G."/>
            <person name="Conover J."/>
            <person name="Carlson J."/>
            <person name="Shu S."/>
            <person name="Boston L."/>
            <person name="Williams M."/>
            <person name="Peterson D."/>
            <person name="Mcgee K."/>
            <person name="Jones D."/>
            <person name="Wendel J."/>
            <person name="Stelly D."/>
            <person name="Grimwood J."/>
            <person name="Schmutz J."/>
        </authorList>
    </citation>
    <scope>NUCLEOTIDE SEQUENCE [LARGE SCALE GENOMIC DNA]</scope>
    <source>
        <strain evidence="2">1808015.09</strain>
    </source>
</reference>
<dbReference type="Proteomes" id="UP000323506">
    <property type="component" value="Chromosome A13"/>
</dbReference>
<dbReference type="PANTHER" id="PTHR48411">
    <property type="entry name" value="OS01G0948300 PROTEIN"/>
    <property type="match status" value="1"/>
</dbReference>
<dbReference type="EMBL" id="CM017700">
    <property type="protein sequence ID" value="TYG87411.1"/>
    <property type="molecule type" value="Genomic_DNA"/>
</dbReference>
<feature type="domain" description="CRAL-TRIO" evidence="1">
    <location>
        <begin position="29"/>
        <end position="128"/>
    </location>
</feature>
<gene>
    <name evidence="2" type="ORF">ES288_A13G212400v1</name>
</gene>
<proteinExistence type="predicted"/>
<evidence type="ECO:0000313" key="3">
    <source>
        <dbReference type="Proteomes" id="UP000323506"/>
    </source>
</evidence>
<name>A0A5D2E2I7_GOSDA</name>
<dbReference type="InterPro" id="IPR036865">
    <property type="entry name" value="CRAL-TRIO_dom_sf"/>
</dbReference>
<accession>A0A5D2E2I7</accession>
<evidence type="ECO:0000313" key="2">
    <source>
        <dbReference type="EMBL" id="TYG87411.1"/>
    </source>
</evidence>
<organism evidence="2 3">
    <name type="scientific">Gossypium darwinii</name>
    <name type="common">Darwin's cotton</name>
    <name type="synonym">Gossypium barbadense var. darwinii</name>
    <dbReference type="NCBI Taxonomy" id="34276"/>
    <lineage>
        <taxon>Eukaryota</taxon>
        <taxon>Viridiplantae</taxon>
        <taxon>Streptophyta</taxon>
        <taxon>Embryophyta</taxon>
        <taxon>Tracheophyta</taxon>
        <taxon>Spermatophyta</taxon>
        <taxon>Magnoliopsida</taxon>
        <taxon>eudicotyledons</taxon>
        <taxon>Gunneridae</taxon>
        <taxon>Pentapetalae</taxon>
        <taxon>rosids</taxon>
        <taxon>malvids</taxon>
        <taxon>Malvales</taxon>
        <taxon>Malvaceae</taxon>
        <taxon>Malvoideae</taxon>
        <taxon>Gossypium</taxon>
    </lineage>
</organism>
<keyword evidence="3" id="KW-1185">Reference proteome</keyword>
<dbReference type="InterPro" id="IPR001251">
    <property type="entry name" value="CRAL-TRIO_dom"/>
</dbReference>
<dbReference type="PANTHER" id="PTHR48411:SF1">
    <property type="entry name" value="OS01G0948300 PROTEIN"/>
    <property type="match status" value="1"/>
</dbReference>
<dbReference type="AlphaFoldDB" id="A0A5D2E2I7"/>
<protein>
    <recommendedName>
        <fullName evidence="1">CRAL-TRIO domain-containing protein</fullName>
    </recommendedName>
</protein>
<sequence>MNSGCNESNREFLFHKLDIFKIRIKDKQGHKILRIIGKLFPTQLLSVDIVKKYLEEHIFPRLRKKTFLVLYVHTGVQRIKNFPGISALRWINEAIPINVRDILQTVYFLNRGLQPHLFLATFGHFLLS</sequence>
<dbReference type="Pfam" id="PF13716">
    <property type="entry name" value="CRAL_TRIO_2"/>
    <property type="match status" value="1"/>
</dbReference>
<dbReference type="Gene3D" id="3.40.525.10">
    <property type="entry name" value="CRAL-TRIO lipid binding domain"/>
    <property type="match status" value="1"/>
</dbReference>